<dbReference type="GO" id="GO:0005524">
    <property type="term" value="F:ATP binding"/>
    <property type="evidence" value="ECO:0007669"/>
    <property type="project" value="UniProtKB-KW"/>
</dbReference>
<dbReference type="AlphaFoldDB" id="A0A4S2N407"/>
<dbReference type="CDD" id="cd17923">
    <property type="entry name" value="DEXHc_Hrq1-like"/>
    <property type="match status" value="1"/>
</dbReference>
<protein>
    <submittedName>
        <fullName evidence="6">P-loop containing nucleoside triphosphate hydrolase protein</fullName>
    </submittedName>
</protein>
<proteinExistence type="predicted"/>
<dbReference type="Pfam" id="PF08839">
    <property type="entry name" value="CDT1"/>
    <property type="match status" value="1"/>
</dbReference>
<dbReference type="Proteomes" id="UP000298138">
    <property type="component" value="Unassembled WGS sequence"/>
</dbReference>
<keyword evidence="2" id="KW-0067">ATP-binding</keyword>
<dbReference type="GO" id="GO:0003676">
    <property type="term" value="F:nucleic acid binding"/>
    <property type="evidence" value="ECO:0007669"/>
    <property type="project" value="InterPro"/>
</dbReference>
<evidence type="ECO:0000259" key="4">
    <source>
        <dbReference type="PROSITE" id="PS51192"/>
    </source>
</evidence>
<dbReference type="Pfam" id="PF00270">
    <property type="entry name" value="DEAD"/>
    <property type="match status" value="1"/>
</dbReference>
<accession>A0A4S2N407</accession>
<evidence type="ECO:0000313" key="7">
    <source>
        <dbReference type="Proteomes" id="UP000298138"/>
    </source>
</evidence>
<feature type="region of interest" description="Disordered" evidence="3">
    <location>
        <begin position="1"/>
        <end position="83"/>
    </location>
</feature>
<evidence type="ECO:0000313" key="6">
    <source>
        <dbReference type="EMBL" id="TGZ83694.1"/>
    </source>
</evidence>
<dbReference type="FunCoup" id="A0A4S2N407">
    <property type="interactions" value="90"/>
</dbReference>
<name>A0A4S2N407_9PEZI</name>
<feature type="domain" description="Helicase ATP-binding" evidence="4">
    <location>
        <begin position="370"/>
        <end position="554"/>
    </location>
</feature>
<dbReference type="PANTHER" id="PTHR47957">
    <property type="entry name" value="ATP-DEPENDENT HELICASE HRQ1"/>
    <property type="match status" value="1"/>
</dbReference>
<feature type="compositionally biased region" description="Low complexity" evidence="3">
    <location>
        <begin position="9"/>
        <end position="19"/>
    </location>
</feature>
<organism evidence="6 7">
    <name type="scientific">Ascodesmis nigricans</name>
    <dbReference type="NCBI Taxonomy" id="341454"/>
    <lineage>
        <taxon>Eukaryota</taxon>
        <taxon>Fungi</taxon>
        <taxon>Dikarya</taxon>
        <taxon>Ascomycota</taxon>
        <taxon>Pezizomycotina</taxon>
        <taxon>Pezizomycetes</taxon>
        <taxon>Pezizales</taxon>
        <taxon>Ascodesmidaceae</taxon>
        <taxon>Ascodesmis</taxon>
    </lineage>
</organism>
<reference evidence="6 7" key="1">
    <citation type="submission" date="2019-04" db="EMBL/GenBank/DDBJ databases">
        <title>Comparative genomics and transcriptomics to analyze fruiting body development in filamentous ascomycetes.</title>
        <authorList>
            <consortium name="DOE Joint Genome Institute"/>
            <person name="Lutkenhaus R."/>
            <person name="Traeger S."/>
            <person name="Breuer J."/>
            <person name="Kuo A."/>
            <person name="Lipzen A."/>
            <person name="Pangilinan J."/>
            <person name="Dilworth D."/>
            <person name="Sandor L."/>
            <person name="Poggeler S."/>
            <person name="Barry K."/>
            <person name="Grigoriev I.V."/>
            <person name="Nowrousian M."/>
        </authorList>
    </citation>
    <scope>NUCLEOTIDE SEQUENCE [LARGE SCALE GENOMIC DNA]</scope>
    <source>
        <strain evidence="6 7">CBS 389.68</strain>
    </source>
</reference>
<dbReference type="OrthoDB" id="18781at2759"/>
<dbReference type="InterPro" id="IPR011545">
    <property type="entry name" value="DEAD/DEAH_box_helicase_dom"/>
</dbReference>
<dbReference type="PROSITE" id="PS51192">
    <property type="entry name" value="HELICASE_ATP_BIND_1"/>
    <property type="match status" value="1"/>
</dbReference>
<dbReference type="InterPro" id="IPR014939">
    <property type="entry name" value="CDT1_Gemini-bd-like"/>
</dbReference>
<dbReference type="InterPro" id="IPR014001">
    <property type="entry name" value="Helicase_ATP-bd"/>
</dbReference>
<feature type="compositionally biased region" description="Basic residues" evidence="3">
    <location>
        <begin position="56"/>
        <end position="66"/>
    </location>
</feature>
<keyword evidence="6" id="KW-0378">Hydrolase</keyword>
<dbReference type="SMART" id="SM00487">
    <property type="entry name" value="DEXDc"/>
    <property type="match status" value="1"/>
</dbReference>
<keyword evidence="1" id="KW-0547">Nucleotide-binding</keyword>
<dbReference type="Pfam" id="PF00271">
    <property type="entry name" value="Helicase_C"/>
    <property type="match status" value="1"/>
</dbReference>
<feature type="compositionally biased region" description="Polar residues" evidence="3">
    <location>
        <begin position="32"/>
        <end position="52"/>
    </location>
</feature>
<evidence type="ECO:0000259" key="5">
    <source>
        <dbReference type="PROSITE" id="PS51194"/>
    </source>
</evidence>
<dbReference type="GO" id="GO:0006289">
    <property type="term" value="P:nucleotide-excision repair"/>
    <property type="evidence" value="ECO:0007669"/>
    <property type="project" value="TreeGrafter"/>
</dbReference>
<dbReference type="PROSITE" id="PS51194">
    <property type="entry name" value="HELICASE_CTER"/>
    <property type="match status" value="1"/>
</dbReference>
<dbReference type="InterPro" id="IPR001650">
    <property type="entry name" value="Helicase_C-like"/>
</dbReference>
<gene>
    <name evidence="6" type="ORF">EX30DRAFT_361730</name>
</gene>
<dbReference type="Pfam" id="PF09369">
    <property type="entry name" value="MZB"/>
    <property type="match status" value="1"/>
</dbReference>
<dbReference type="SMART" id="SM01075">
    <property type="entry name" value="CDT1"/>
    <property type="match status" value="1"/>
</dbReference>
<feature type="domain" description="Helicase C-terminal" evidence="5">
    <location>
        <begin position="594"/>
        <end position="747"/>
    </location>
</feature>
<evidence type="ECO:0000256" key="2">
    <source>
        <dbReference type="ARBA" id="ARBA00022840"/>
    </source>
</evidence>
<dbReference type="EMBL" id="ML220113">
    <property type="protein sequence ID" value="TGZ83694.1"/>
    <property type="molecule type" value="Genomic_DNA"/>
</dbReference>
<dbReference type="SMART" id="SM00490">
    <property type="entry name" value="HELICc"/>
    <property type="match status" value="1"/>
</dbReference>
<dbReference type="GO" id="GO:0036297">
    <property type="term" value="P:interstrand cross-link repair"/>
    <property type="evidence" value="ECO:0007669"/>
    <property type="project" value="TreeGrafter"/>
</dbReference>
<dbReference type="STRING" id="341454.A0A4S2N407"/>
<dbReference type="Gene3D" id="3.40.50.300">
    <property type="entry name" value="P-loop containing nucleotide triphosphate hydrolases"/>
    <property type="match status" value="2"/>
</dbReference>
<sequence>MPATRSNKRNAPNSASAPPSKKPRAPRKPAQQKPTLQVNSQHDDSSPLSVPQSVPKKPRASRKARKPTTPDDDSPPSIPITPTIIPWPDHFKHLERVHRALNIVYTFCCLRKNLATTFETLKSAVEAHIKPHALTITDIAQIKFLVPRSISFEFVDEDALQVYVAAISGGSGGEDRNDGLRMKPIQKLKEKQVLLFEFVDGDLSRSVVRQINDAADFGSFREETARAKKEPAASTAMMTRLIEKRNDKFKSAVNAFLNQCAAEGVNAVESLETGFLQHVPTEKISQVASVNGAALPPEIPKERKSIAEIIEEIKQSNFYVDQIVKDGHRVFPPQEAKYGDLDFVMSQELVNALYSAMNIERLYSHQAEAINNLHAGHHVIVSTSTSSGKTLIYQIPVLHELQKDRDTKAMFIFPTKALAQDQKRSLIDVMEYMTDVLGDLRVNTFDGDTPSEDRQAIREESSVIFTNPDTLHMSILPHESHWRSFLQNLKFVVVDELHMYNGLFGTHVAFIMRRLRRICSALGNNKIRFVSCSATVSNPEEHMKTIFGIDEVKLTHIDGSPSGKKEFVCWNTPYKDPKDATSGRGHFIEEAAKVFVQLILRGVRTISFCRVRNVCELMLQAVKTELQRLEKPDVVAKVMAYRGGYTPQDRRRIEKEMFDGALMGVIATTALEVGVDIGSLDAVVIVNFPYNISNLRQQSGRAGRRNKDSLTVLVAGGFPIDQHYMSNPSALFTKPNATISIDLSNPMILESHLQCAAYEMPILPSQDTIYFGDMIHELSSTRLTKDSTGFYHCHDSFRPYPSSHVSIRDSENDHYTLIDITNHRNAILEQIEPSRAIFTIYDDAIFLHQGLSYLIRDVNHNTRIARLEAVKVDWTTRPRDFTDVDAIETECVRQIKSSSSCKAYFGKIRITSVVFGYFKFDRKGRILDAVEVDSPPLVIDAKGFWLDIPTTALEILKSKHMHIAAAIHAAEHAILSLLPAFIVSNADGADVRTECKAPEKEFSKRETARKRPARLTFYDAKGGKEGSGVSRKAFEFVGSVLENAVKRIEVCPCKEGCPECVAGARCNEKNAVLSKTGAAVILRCLLGWKVSVEELEDEGVERIETVVPAMVVAPARGKEVEIIEIDN</sequence>
<dbReference type="CDD" id="cd18797">
    <property type="entry name" value="SF2_C_Hrq"/>
    <property type="match status" value="1"/>
</dbReference>
<dbReference type="GO" id="GO:0043138">
    <property type="term" value="F:3'-5' DNA helicase activity"/>
    <property type="evidence" value="ECO:0007669"/>
    <property type="project" value="TreeGrafter"/>
</dbReference>
<keyword evidence="7" id="KW-1185">Reference proteome</keyword>
<dbReference type="GO" id="GO:0016787">
    <property type="term" value="F:hydrolase activity"/>
    <property type="evidence" value="ECO:0007669"/>
    <property type="project" value="UniProtKB-KW"/>
</dbReference>
<dbReference type="InterPro" id="IPR027417">
    <property type="entry name" value="P-loop_NTPase"/>
</dbReference>
<dbReference type="InParanoid" id="A0A4S2N407"/>
<dbReference type="InterPro" id="IPR018973">
    <property type="entry name" value="MZB"/>
</dbReference>
<dbReference type="Pfam" id="PF22982">
    <property type="entry name" value="WHD_HRQ1"/>
    <property type="match status" value="1"/>
</dbReference>
<evidence type="ECO:0000256" key="1">
    <source>
        <dbReference type="ARBA" id="ARBA00022741"/>
    </source>
</evidence>
<dbReference type="InterPro" id="IPR055227">
    <property type="entry name" value="HRQ1_WHD"/>
</dbReference>
<dbReference type="SUPFAM" id="SSF52540">
    <property type="entry name" value="P-loop containing nucleoside triphosphate hydrolases"/>
    <property type="match status" value="1"/>
</dbReference>
<dbReference type="PANTHER" id="PTHR47957:SF3">
    <property type="entry name" value="ATP-DEPENDENT HELICASE HRQ1"/>
    <property type="match status" value="1"/>
</dbReference>
<dbReference type="GO" id="GO:0005634">
    <property type="term" value="C:nucleus"/>
    <property type="evidence" value="ECO:0007669"/>
    <property type="project" value="TreeGrafter"/>
</dbReference>
<evidence type="ECO:0000256" key="3">
    <source>
        <dbReference type="SAM" id="MobiDB-lite"/>
    </source>
</evidence>